<organism evidence="5 6">
    <name type="scientific">Danaus plexippus plexippus</name>
    <dbReference type="NCBI Taxonomy" id="278856"/>
    <lineage>
        <taxon>Eukaryota</taxon>
        <taxon>Metazoa</taxon>
        <taxon>Ecdysozoa</taxon>
        <taxon>Arthropoda</taxon>
        <taxon>Hexapoda</taxon>
        <taxon>Insecta</taxon>
        <taxon>Pterygota</taxon>
        <taxon>Neoptera</taxon>
        <taxon>Endopterygota</taxon>
        <taxon>Lepidoptera</taxon>
        <taxon>Glossata</taxon>
        <taxon>Ditrysia</taxon>
        <taxon>Papilionoidea</taxon>
        <taxon>Nymphalidae</taxon>
        <taxon>Danainae</taxon>
        <taxon>Danaini</taxon>
        <taxon>Danaina</taxon>
        <taxon>Danaus</taxon>
        <taxon>Danaus</taxon>
    </lineage>
</organism>
<evidence type="ECO:0000313" key="5">
    <source>
        <dbReference type="EMBL" id="OWR46237.1"/>
    </source>
</evidence>
<dbReference type="STRING" id="278856.A0A212EXQ7"/>
<feature type="chain" id="PRO_5011108716" evidence="4">
    <location>
        <begin position="23"/>
        <end position="120"/>
    </location>
</feature>
<dbReference type="EMBL" id="AGBW02011718">
    <property type="protein sequence ID" value="OWR46237.1"/>
    <property type="molecule type" value="Genomic_DNA"/>
</dbReference>
<feature type="signal peptide" evidence="4">
    <location>
        <begin position="1"/>
        <end position="22"/>
    </location>
</feature>
<comment type="caution">
    <text evidence="5">The sequence shown here is derived from an EMBL/GenBank/DDBJ whole genome shotgun (WGS) entry which is preliminary data.</text>
</comment>
<dbReference type="KEGG" id="dpl:KGM_207972"/>
<evidence type="ECO:0000256" key="2">
    <source>
        <dbReference type="ARBA" id="ARBA00022729"/>
    </source>
</evidence>
<dbReference type="GO" id="GO:0062129">
    <property type="term" value="C:chitin-based extracellular matrix"/>
    <property type="evidence" value="ECO:0007669"/>
    <property type="project" value="TreeGrafter"/>
</dbReference>
<dbReference type="PANTHER" id="PTHR10380:SF173">
    <property type="entry name" value="CUTICULAR PROTEIN 47EF, ISOFORM C-RELATED"/>
    <property type="match status" value="1"/>
</dbReference>
<dbReference type="Pfam" id="PF00379">
    <property type="entry name" value="Chitin_bind_4"/>
    <property type="match status" value="1"/>
</dbReference>
<dbReference type="eggNOG" id="ENOG502TBW4">
    <property type="taxonomic scope" value="Eukaryota"/>
</dbReference>
<keyword evidence="6" id="KW-1185">Reference proteome</keyword>
<proteinExistence type="predicted"/>
<dbReference type="AlphaFoldDB" id="A0A212EXQ7"/>
<dbReference type="Proteomes" id="UP000007151">
    <property type="component" value="Unassembled WGS sequence"/>
</dbReference>
<evidence type="ECO:0000313" key="6">
    <source>
        <dbReference type="Proteomes" id="UP000007151"/>
    </source>
</evidence>
<dbReference type="InterPro" id="IPR000618">
    <property type="entry name" value="Insect_cuticle"/>
</dbReference>
<protein>
    <submittedName>
        <fullName evidence="5">Cuticular protein RR-1 motif 46</fullName>
    </submittedName>
</protein>
<evidence type="ECO:0000256" key="3">
    <source>
        <dbReference type="PROSITE-ProRule" id="PRU00497"/>
    </source>
</evidence>
<dbReference type="PROSITE" id="PS00233">
    <property type="entry name" value="CHIT_BIND_RR_1"/>
    <property type="match status" value="1"/>
</dbReference>
<dbReference type="InParanoid" id="A0A212EXQ7"/>
<dbReference type="InterPro" id="IPR050468">
    <property type="entry name" value="Cuticle_Struct_Prot"/>
</dbReference>
<dbReference type="GO" id="GO:0008010">
    <property type="term" value="F:structural constituent of chitin-based larval cuticle"/>
    <property type="evidence" value="ECO:0007669"/>
    <property type="project" value="TreeGrafter"/>
</dbReference>
<evidence type="ECO:0000256" key="4">
    <source>
        <dbReference type="SAM" id="SignalP"/>
    </source>
</evidence>
<gene>
    <name evidence="5" type="ORF">KGM_207972</name>
</gene>
<dbReference type="PRINTS" id="PR00947">
    <property type="entry name" value="CUTICLE"/>
</dbReference>
<keyword evidence="1 3" id="KW-0193">Cuticle</keyword>
<sequence length="120" mass="13292">MSREIVHLRFIVALALVACVAALPAEKDVPKILRYDFDPQPNGGYSLNVETDDGIVRYEVAELKEILDENNKPQFVLVVRGQYSYPRSDGSIETISYVADELGFRPEGASIPQAPAAARR</sequence>
<accession>A0A212EXQ7</accession>
<dbReference type="InterPro" id="IPR031311">
    <property type="entry name" value="CHIT_BIND_RR_consensus"/>
</dbReference>
<evidence type="ECO:0000256" key="1">
    <source>
        <dbReference type="ARBA" id="ARBA00022460"/>
    </source>
</evidence>
<name>A0A212EXQ7_DANPL</name>
<keyword evidence="2 4" id="KW-0732">Signal</keyword>
<reference evidence="5 6" key="1">
    <citation type="journal article" date="2011" name="Cell">
        <title>The monarch butterfly genome yields insights into long-distance migration.</title>
        <authorList>
            <person name="Zhan S."/>
            <person name="Merlin C."/>
            <person name="Boore J.L."/>
            <person name="Reppert S.M."/>
        </authorList>
    </citation>
    <scope>NUCLEOTIDE SEQUENCE [LARGE SCALE GENOMIC DNA]</scope>
    <source>
        <strain evidence="5">F-2</strain>
    </source>
</reference>
<dbReference type="PROSITE" id="PS51155">
    <property type="entry name" value="CHIT_BIND_RR_2"/>
    <property type="match status" value="1"/>
</dbReference>
<dbReference type="PANTHER" id="PTHR10380">
    <property type="entry name" value="CUTICLE PROTEIN"/>
    <property type="match status" value="1"/>
</dbReference>